<dbReference type="OrthoDB" id="3695445at2"/>
<evidence type="ECO:0000313" key="3">
    <source>
        <dbReference type="EMBL" id="CCH30169.1"/>
    </source>
</evidence>
<dbReference type="KEGG" id="sesp:BN6_28600"/>
<dbReference type="STRING" id="1179773.BN6_28600"/>
<dbReference type="PATRIC" id="fig|1179773.3.peg.2859"/>
<dbReference type="InterPro" id="IPR005031">
    <property type="entry name" value="COQ10_START"/>
</dbReference>
<proteinExistence type="predicted"/>
<dbReference type="InterPro" id="IPR023393">
    <property type="entry name" value="START-like_dom_sf"/>
</dbReference>
<gene>
    <name evidence="3" type="ordered locus">BN6_28600</name>
</gene>
<sequence>MTTIEKSVDVRVPVTTAYNQWTQFESFPGFMEGVEKIDQLDATRTHWRTKIGGVVREFDAEITEQVPDERIAWRSVDGPDQAGVVTFHRIDDITTRVHLQMDYDPETLTEKAGTLLGIVEGRIKGDLDRFKEFIENRGDETGAWRGEVPRAPQAGETASPGSRGESLR</sequence>
<dbReference type="BioCyc" id="SESP1179773:BN6_RS13895-MONOMER"/>
<protein>
    <submittedName>
        <fullName evidence="3">Cyclase/dehydrase family protein</fullName>
    </submittedName>
</protein>
<evidence type="ECO:0000256" key="1">
    <source>
        <dbReference type="SAM" id="MobiDB-lite"/>
    </source>
</evidence>
<evidence type="ECO:0000259" key="2">
    <source>
        <dbReference type="Pfam" id="PF03364"/>
    </source>
</evidence>
<feature type="region of interest" description="Disordered" evidence="1">
    <location>
        <begin position="138"/>
        <end position="168"/>
    </location>
</feature>
<name>K0JZU3_SACES</name>
<organism evidence="3 4">
    <name type="scientific">Saccharothrix espanaensis (strain ATCC 51144 / DSM 44229 / JCM 9112 / NBRC 15066 / NRRL 15764)</name>
    <dbReference type="NCBI Taxonomy" id="1179773"/>
    <lineage>
        <taxon>Bacteria</taxon>
        <taxon>Bacillati</taxon>
        <taxon>Actinomycetota</taxon>
        <taxon>Actinomycetes</taxon>
        <taxon>Pseudonocardiales</taxon>
        <taxon>Pseudonocardiaceae</taxon>
        <taxon>Saccharothrix</taxon>
    </lineage>
</organism>
<dbReference type="PANTHER" id="PTHR33824">
    <property type="entry name" value="POLYKETIDE CYCLASE/DEHYDRASE AND LIPID TRANSPORT SUPERFAMILY PROTEIN"/>
    <property type="match status" value="1"/>
</dbReference>
<dbReference type="Pfam" id="PF03364">
    <property type="entry name" value="Polyketide_cyc"/>
    <property type="match status" value="1"/>
</dbReference>
<dbReference type="SUPFAM" id="SSF55961">
    <property type="entry name" value="Bet v1-like"/>
    <property type="match status" value="1"/>
</dbReference>
<dbReference type="InterPro" id="IPR047137">
    <property type="entry name" value="ORF3"/>
</dbReference>
<dbReference type="eggNOG" id="COG5637">
    <property type="taxonomic scope" value="Bacteria"/>
</dbReference>
<evidence type="ECO:0000313" key="4">
    <source>
        <dbReference type="Proteomes" id="UP000006281"/>
    </source>
</evidence>
<dbReference type="EMBL" id="HE804045">
    <property type="protein sequence ID" value="CCH30169.1"/>
    <property type="molecule type" value="Genomic_DNA"/>
</dbReference>
<dbReference type="Gene3D" id="3.30.530.20">
    <property type="match status" value="1"/>
</dbReference>
<reference evidence="3 4" key="1">
    <citation type="journal article" date="2012" name="BMC Genomics">
        <title>Complete genome sequence of Saccharothrix espanaensis DSM 44229T and comparison to the other completely sequenced Pseudonocardiaceae.</title>
        <authorList>
            <person name="Strobel T."/>
            <person name="Al-Dilaimi A."/>
            <person name="Blom J."/>
            <person name="Gessner A."/>
            <person name="Kalinowski J."/>
            <person name="Luzhetska M."/>
            <person name="Puhler A."/>
            <person name="Szczepanowski R."/>
            <person name="Bechthold A."/>
            <person name="Ruckert C."/>
        </authorList>
    </citation>
    <scope>NUCLEOTIDE SEQUENCE [LARGE SCALE GENOMIC DNA]</scope>
    <source>
        <strain evidence="4">ATCC 51144 / DSM 44229 / JCM 9112 / NBRC 15066 / NRRL 15764</strain>
    </source>
</reference>
<dbReference type="CDD" id="cd07817">
    <property type="entry name" value="SRPBCC_8"/>
    <property type="match status" value="1"/>
</dbReference>
<dbReference type="RefSeq" id="WP_015100281.1">
    <property type="nucleotide sequence ID" value="NC_019673.1"/>
</dbReference>
<feature type="domain" description="Coenzyme Q-binding protein COQ10 START" evidence="2">
    <location>
        <begin position="10"/>
        <end position="127"/>
    </location>
</feature>
<dbReference type="HOGENOM" id="CLU_079860_3_1_11"/>
<dbReference type="PANTHER" id="PTHR33824:SF7">
    <property type="entry name" value="POLYKETIDE CYCLASE_DEHYDRASE AND LIPID TRANSPORT SUPERFAMILY PROTEIN"/>
    <property type="match status" value="1"/>
</dbReference>
<accession>K0JZU3</accession>
<dbReference type="AlphaFoldDB" id="K0JZU3"/>
<dbReference type="Proteomes" id="UP000006281">
    <property type="component" value="Chromosome"/>
</dbReference>
<keyword evidence="4" id="KW-1185">Reference proteome</keyword>